<dbReference type="RefSeq" id="WP_105039660.1">
    <property type="nucleotide sequence ID" value="NZ_PPSL01000003.1"/>
</dbReference>
<proteinExistence type="predicted"/>
<evidence type="ECO:0008006" key="4">
    <source>
        <dbReference type="Google" id="ProtNLM"/>
    </source>
</evidence>
<sequence>MNKQAISFVLVALLLSSQVFAKQNRIVLKTPFEESDGKESATWSEAIDFYKKLDACSEQISMEIAGKTDGGYPLHVVYYAVDGDFNKAHWHRDGKVIILINNGIHAGEPDGVDASMMMMRDVANGYFIPGNVILAVIPVYNVGGFLNRGSYSRASQNGPASYGFRGNAQNLDLNRDFIKCDAAETRSLEKLFTLLDPDIFIDNHVSDGADYQHVMTLLPTQHDKLGGKTGEFMYKTFTPLIYKDMKTAGYDLVPYVNDFDNTPMNGWREFIEPPRFASGYAALFQTIAYVPETHMLKPFKERVLATYDLMRRMSWEAGENASKIKAVRAADRTELAVQKEFPLDWKVDTSRSDKVTFKGYMAGHKTSEVSGQPRLYYDRNKPFTKQVPFYDHFIASKTVTAPKAYIIPRAWTPVISRLKRNGVEMSKLLSDTTITVTAYHIDNYETGPKPYEKHYLHKNIQVTPSTVKMKLSKGDYLIKLNQPAKRYIIETLEPSAPDGFFAWNFFDGILQQKEYFSDYVFEDRAAEMLKEDANLKRLLDEKRLQDTAFAKNGAAQLDFVYRHSQYMEPGYMRYPVYRIEN</sequence>
<dbReference type="Proteomes" id="UP000239872">
    <property type="component" value="Unassembled WGS sequence"/>
</dbReference>
<evidence type="ECO:0000256" key="1">
    <source>
        <dbReference type="SAM" id="SignalP"/>
    </source>
</evidence>
<feature type="signal peptide" evidence="1">
    <location>
        <begin position="1"/>
        <end position="21"/>
    </location>
</feature>
<comment type="caution">
    <text evidence="2">The sequence shown here is derived from an EMBL/GenBank/DDBJ whole genome shotgun (WGS) entry which is preliminary data.</text>
</comment>
<accession>A0A2S7SVK2</accession>
<keyword evidence="3" id="KW-1185">Reference proteome</keyword>
<dbReference type="SUPFAM" id="SSF53187">
    <property type="entry name" value="Zn-dependent exopeptidases"/>
    <property type="match status" value="1"/>
</dbReference>
<dbReference type="OrthoDB" id="9767214at2"/>
<gene>
    <name evidence="2" type="ORF">CJD36_013260</name>
</gene>
<dbReference type="Gene3D" id="3.40.630.10">
    <property type="entry name" value="Zn peptidases"/>
    <property type="match status" value="1"/>
</dbReference>
<keyword evidence="1" id="KW-0732">Signal</keyword>
<dbReference type="EMBL" id="PPSL01000003">
    <property type="protein sequence ID" value="PQJ10933.1"/>
    <property type="molecule type" value="Genomic_DNA"/>
</dbReference>
<evidence type="ECO:0000313" key="2">
    <source>
        <dbReference type="EMBL" id="PQJ10933.1"/>
    </source>
</evidence>
<dbReference type="AlphaFoldDB" id="A0A2S7SVK2"/>
<feature type="chain" id="PRO_5015709996" description="Peptidase M14 carboxypeptidase A domain-containing protein" evidence="1">
    <location>
        <begin position="22"/>
        <end position="581"/>
    </location>
</feature>
<evidence type="ECO:0000313" key="3">
    <source>
        <dbReference type="Proteomes" id="UP000239872"/>
    </source>
</evidence>
<organism evidence="2 3">
    <name type="scientific">Flavipsychrobacter stenotrophus</name>
    <dbReference type="NCBI Taxonomy" id="2077091"/>
    <lineage>
        <taxon>Bacteria</taxon>
        <taxon>Pseudomonadati</taxon>
        <taxon>Bacteroidota</taxon>
        <taxon>Chitinophagia</taxon>
        <taxon>Chitinophagales</taxon>
        <taxon>Chitinophagaceae</taxon>
        <taxon>Flavipsychrobacter</taxon>
    </lineage>
</organism>
<protein>
    <recommendedName>
        <fullName evidence="4">Peptidase M14 carboxypeptidase A domain-containing protein</fullName>
    </recommendedName>
</protein>
<name>A0A2S7SVK2_9BACT</name>
<reference evidence="2 3" key="1">
    <citation type="submission" date="2018-01" db="EMBL/GenBank/DDBJ databases">
        <title>A novel member of the phylum Bacteroidetes isolated from glacier ice.</title>
        <authorList>
            <person name="Liu Q."/>
            <person name="Xin Y.-H."/>
        </authorList>
    </citation>
    <scope>NUCLEOTIDE SEQUENCE [LARGE SCALE GENOMIC DNA]</scope>
    <source>
        <strain evidence="2 3">RB1R16</strain>
    </source>
</reference>